<organism evidence="1 2">
    <name type="scientific">Providencia rustigianii</name>
    <dbReference type="NCBI Taxonomy" id="158850"/>
    <lineage>
        <taxon>Bacteria</taxon>
        <taxon>Pseudomonadati</taxon>
        <taxon>Pseudomonadota</taxon>
        <taxon>Gammaproteobacteria</taxon>
        <taxon>Enterobacterales</taxon>
        <taxon>Morganellaceae</taxon>
        <taxon>Providencia</taxon>
    </lineage>
</organism>
<dbReference type="Proteomes" id="UP000255129">
    <property type="component" value="Unassembled WGS sequence"/>
</dbReference>
<proteinExistence type="predicted"/>
<protein>
    <submittedName>
        <fullName evidence="1">Uncharacterized protein</fullName>
    </submittedName>
</protein>
<evidence type="ECO:0000313" key="2">
    <source>
        <dbReference type="Proteomes" id="UP000255129"/>
    </source>
</evidence>
<dbReference type="EMBL" id="UGUA01000001">
    <property type="protein sequence ID" value="SUC33829.1"/>
    <property type="molecule type" value="Genomic_DNA"/>
</dbReference>
<accession>A0A379FYH3</accession>
<name>A0A379FYH3_9GAMM</name>
<reference evidence="1 2" key="1">
    <citation type="submission" date="2018-06" db="EMBL/GenBank/DDBJ databases">
        <authorList>
            <consortium name="Pathogen Informatics"/>
            <person name="Doyle S."/>
        </authorList>
    </citation>
    <scope>NUCLEOTIDE SEQUENCE [LARGE SCALE GENOMIC DNA]</scope>
    <source>
        <strain evidence="1 2">NCTC12026</strain>
    </source>
</reference>
<dbReference type="AlphaFoldDB" id="A0A379FYH3"/>
<evidence type="ECO:0000313" key="1">
    <source>
        <dbReference type="EMBL" id="SUC33829.1"/>
    </source>
</evidence>
<gene>
    <name evidence="1" type="ORF">NCTC12026_00150</name>
</gene>
<sequence>MKKIIMDECHNLIDTASSRLTEELRRIEGVPDVAYRVEGESVFVFDILLSIVKNIKLPSDPTEREDVLRVIVPDLLPTAYVSAIDAVTSYGITPERYTIVERDTGFYVKNTALKSVIPVAVASVEEAQVLLADVLVGKRIPTDHDDLIASGEVRPVKNNFVLAVSDRTGQHAMGTTKPTLFYAFGDQVFENTPNGVDEFDFTLPDTCSFFLFDTTSVANSGKIGGVPPASFREGCLLLSRERYAMMVEQAVQWFLASDTAVGIAKSIYADKQACQSLFTAIISETAGQVSGVVFNEDETAVVGAIRREFPELSGIHDADIYEHYCEFRRVEHYLRSVDASDVFRDTEYLFYFLGDFCQSDLSDEQKLQNNVAVGAIAAYFFSLGRNVNDVKLLAKMYAGLTKTVHRVMWDCRCLFDYLFKVSNQGGKITSGSRVKTLNDMFRSARTTNSSAVYLEQSLSDFMDSSAMPDMSKITKH</sequence>